<keyword evidence="1" id="KW-0808">Transferase</keyword>
<organism evidence="5 6">
    <name type="scientific">Nocardia amikacinitolerans</name>
    <dbReference type="NCBI Taxonomy" id="756689"/>
    <lineage>
        <taxon>Bacteria</taxon>
        <taxon>Bacillati</taxon>
        <taxon>Actinomycetota</taxon>
        <taxon>Actinomycetes</taxon>
        <taxon>Mycobacteriales</taxon>
        <taxon>Nocardiaceae</taxon>
        <taxon>Nocardia</taxon>
    </lineage>
</organism>
<dbReference type="GO" id="GO:0044550">
    <property type="term" value="P:secondary metabolite biosynthetic process"/>
    <property type="evidence" value="ECO:0007669"/>
    <property type="project" value="TreeGrafter"/>
</dbReference>
<evidence type="ECO:0000313" key="6">
    <source>
        <dbReference type="Proteomes" id="UP000219565"/>
    </source>
</evidence>
<dbReference type="GO" id="GO:0004315">
    <property type="term" value="F:3-oxoacyl-[acyl-carrier-protein] synthase activity"/>
    <property type="evidence" value="ECO:0007669"/>
    <property type="project" value="InterPro"/>
</dbReference>
<dbReference type="InterPro" id="IPR013751">
    <property type="entry name" value="ACP_syn_III_N"/>
</dbReference>
<dbReference type="Pfam" id="PF08541">
    <property type="entry name" value="ACP_syn_III_C"/>
    <property type="match status" value="1"/>
</dbReference>
<dbReference type="SUPFAM" id="SSF53901">
    <property type="entry name" value="Thiolase-like"/>
    <property type="match status" value="1"/>
</dbReference>
<dbReference type="InterPro" id="IPR016039">
    <property type="entry name" value="Thiolase-like"/>
</dbReference>
<proteinExistence type="predicted"/>
<dbReference type="Gene3D" id="3.40.47.10">
    <property type="match status" value="2"/>
</dbReference>
<name>A0A285LWB0_9NOCA</name>
<evidence type="ECO:0000259" key="4">
    <source>
        <dbReference type="Pfam" id="PF08545"/>
    </source>
</evidence>
<dbReference type="PANTHER" id="PTHR34069:SF3">
    <property type="entry name" value="ACYL-COA:ACYL-COA ALKYLTRANSFERASE"/>
    <property type="match status" value="1"/>
</dbReference>
<dbReference type="RefSeq" id="WP_067780025.1">
    <property type="nucleotide sequence ID" value="NZ_JAMTCU010000001.1"/>
</dbReference>
<dbReference type="Proteomes" id="UP000219565">
    <property type="component" value="Unassembled WGS sequence"/>
</dbReference>
<accession>A0A285LWB0</accession>
<keyword evidence="6" id="KW-1185">Reference proteome</keyword>
<dbReference type="Pfam" id="PF08545">
    <property type="entry name" value="ACP_syn_III"/>
    <property type="match status" value="1"/>
</dbReference>
<evidence type="ECO:0000256" key="2">
    <source>
        <dbReference type="ARBA" id="ARBA00023315"/>
    </source>
</evidence>
<protein>
    <submittedName>
        <fullName evidence="5">3-oxoacyl-[acyl-carrier-protein] synthase-3</fullName>
    </submittedName>
</protein>
<dbReference type="GO" id="GO:0006633">
    <property type="term" value="P:fatty acid biosynthetic process"/>
    <property type="evidence" value="ECO:0007669"/>
    <property type="project" value="InterPro"/>
</dbReference>
<gene>
    <name evidence="5" type="ORF">SAMN04244553_6241</name>
</gene>
<feature type="domain" description="Beta-ketoacyl-[acyl-carrier-protein] synthase III N-terminal" evidence="4">
    <location>
        <begin position="114"/>
        <end position="190"/>
    </location>
</feature>
<evidence type="ECO:0000259" key="3">
    <source>
        <dbReference type="Pfam" id="PF08541"/>
    </source>
</evidence>
<dbReference type="STRING" id="1379680.GCA_001612615_01072"/>
<dbReference type="EMBL" id="OBEG01000008">
    <property type="protein sequence ID" value="SNY89234.1"/>
    <property type="molecule type" value="Genomic_DNA"/>
</dbReference>
<keyword evidence="2" id="KW-0012">Acyltransferase</keyword>
<evidence type="ECO:0000256" key="1">
    <source>
        <dbReference type="ARBA" id="ARBA00022679"/>
    </source>
</evidence>
<reference evidence="5 6" key="1">
    <citation type="submission" date="2017-09" db="EMBL/GenBank/DDBJ databases">
        <authorList>
            <person name="Ehlers B."/>
            <person name="Leendertz F.H."/>
        </authorList>
    </citation>
    <scope>NUCLEOTIDE SEQUENCE [LARGE SCALE GENOMIC DNA]</scope>
    <source>
        <strain evidence="5 6">DSM 45537</strain>
    </source>
</reference>
<feature type="domain" description="Beta-ketoacyl-[acyl-carrier-protein] synthase III C-terminal" evidence="3">
    <location>
        <begin position="253"/>
        <end position="335"/>
    </location>
</feature>
<dbReference type="InterPro" id="IPR013747">
    <property type="entry name" value="ACP_syn_III_C"/>
</dbReference>
<dbReference type="AlphaFoldDB" id="A0A285LWB0"/>
<dbReference type="PANTHER" id="PTHR34069">
    <property type="entry name" value="3-OXOACYL-[ACYL-CARRIER-PROTEIN] SYNTHASE 3"/>
    <property type="match status" value="1"/>
</dbReference>
<sequence>MNRSRIRALGAALPAGEFTTNEVLDRMSSGGEFDVERITGIAHRHMVDRTEEDTLTLGVAAALDCLADSGYDPADLDVIICGGTTVHDGFRMVFEPSAAGEIARRIGAVNATGYDVANACGGTMTGIYLLDNLIRAGLVRNGMVVTPEVISPVTEGALAEAVDARDPQFAALTLADAAVAVVLDRAVDDAEAVHYIDMITCAEYSGLCIAKPSDSTENMIMLTDNLTMQAAPRRETWAKFHRDVLAKKGTSFAEENFDYIVFHQLGVGFTEKLAESGSKIHGAPMPPRLACVEKYGNTGASTHFLVLHDYLSRGLIPAGSKICFVPTASGMVFGVLSATIGELVK</sequence>
<evidence type="ECO:0000313" key="5">
    <source>
        <dbReference type="EMBL" id="SNY89234.1"/>
    </source>
</evidence>